<dbReference type="EMBL" id="FWFF01000017">
    <property type="protein sequence ID" value="SLM99251.1"/>
    <property type="molecule type" value="Genomic_DNA"/>
</dbReference>
<dbReference type="AlphaFoldDB" id="A0A1X6XIY9"/>
<name>A0A1X6XIY9_9MICO</name>
<evidence type="ECO:0000313" key="2">
    <source>
        <dbReference type="Proteomes" id="UP000196581"/>
    </source>
</evidence>
<organism evidence="1 2">
    <name type="scientific">Brevibacterium yomogidense</name>
    <dbReference type="NCBI Taxonomy" id="946573"/>
    <lineage>
        <taxon>Bacteria</taxon>
        <taxon>Bacillati</taxon>
        <taxon>Actinomycetota</taxon>
        <taxon>Actinomycetes</taxon>
        <taxon>Micrococcales</taxon>
        <taxon>Brevibacteriaceae</taxon>
        <taxon>Brevibacterium</taxon>
    </lineage>
</organism>
<keyword evidence="2" id="KW-1185">Reference proteome</keyword>
<gene>
    <name evidence="1" type="ORF">FM105_10665</name>
</gene>
<accession>A0A1X6XIY9</accession>
<dbReference type="Proteomes" id="UP000196581">
    <property type="component" value="Unassembled WGS sequence"/>
</dbReference>
<protein>
    <submittedName>
        <fullName evidence="1">Uncharacterized protein</fullName>
    </submittedName>
</protein>
<evidence type="ECO:0000313" key="1">
    <source>
        <dbReference type="EMBL" id="SLM99251.1"/>
    </source>
</evidence>
<reference evidence="2" key="1">
    <citation type="submission" date="2017-02" db="EMBL/GenBank/DDBJ databases">
        <authorList>
            <person name="Dridi B."/>
        </authorList>
    </citation>
    <scope>NUCLEOTIDE SEQUENCE [LARGE SCALE GENOMIC DNA]</scope>
    <source>
        <strain evidence="2">B Co 03.10</strain>
    </source>
</reference>
<proteinExistence type="predicted"/>
<sequence>MATALAGQSSFLHRDAVLDLLGLGQLNPSRIRVGTRRRVRRTLPDWMDLEARSDVADDDLTHYEGIPATTVGRALADMRDRMPRERWNSLVEEALRRELLDEQARGALMSERHTT</sequence>